<proteinExistence type="predicted"/>
<accession>A0A5J5F3Z7</accession>
<feature type="transmembrane region" description="Helical" evidence="1">
    <location>
        <begin position="33"/>
        <end position="53"/>
    </location>
</feature>
<comment type="caution">
    <text evidence="2">The sequence shown here is derived from an EMBL/GenBank/DDBJ whole genome shotgun (WGS) entry which is preliminary data.</text>
</comment>
<protein>
    <submittedName>
        <fullName evidence="2">Uncharacterized protein</fullName>
    </submittedName>
</protein>
<feature type="transmembrane region" description="Helical" evidence="1">
    <location>
        <begin position="7"/>
        <end position="27"/>
    </location>
</feature>
<dbReference type="AlphaFoldDB" id="A0A5J5F3Z7"/>
<organism evidence="2 3">
    <name type="scientific">Sphaerosporella brunnea</name>
    <dbReference type="NCBI Taxonomy" id="1250544"/>
    <lineage>
        <taxon>Eukaryota</taxon>
        <taxon>Fungi</taxon>
        <taxon>Dikarya</taxon>
        <taxon>Ascomycota</taxon>
        <taxon>Pezizomycotina</taxon>
        <taxon>Pezizomycetes</taxon>
        <taxon>Pezizales</taxon>
        <taxon>Pyronemataceae</taxon>
        <taxon>Sphaerosporella</taxon>
    </lineage>
</organism>
<keyword evidence="1" id="KW-0812">Transmembrane</keyword>
<dbReference type="InParanoid" id="A0A5J5F3Z7"/>
<evidence type="ECO:0000256" key="1">
    <source>
        <dbReference type="SAM" id="Phobius"/>
    </source>
</evidence>
<feature type="transmembrane region" description="Helical" evidence="1">
    <location>
        <begin position="65"/>
        <end position="83"/>
    </location>
</feature>
<evidence type="ECO:0000313" key="3">
    <source>
        <dbReference type="Proteomes" id="UP000326924"/>
    </source>
</evidence>
<keyword evidence="3" id="KW-1185">Reference proteome</keyword>
<keyword evidence="1" id="KW-1133">Transmembrane helix</keyword>
<sequence length="88" mass="9895">MYYLLLPLAYSLSHSVFFFFSVFLLRVLQYHGWWPFLLSSLCVFFLACVFVKGMGPGGCGGCEGCLWLFLCLACRLLFISTASCCCCC</sequence>
<keyword evidence="1" id="KW-0472">Membrane</keyword>
<name>A0A5J5F3Z7_9PEZI</name>
<reference evidence="2 3" key="1">
    <citation type="submission" date="2019-09" db="EMBL/GenBank/DDBJ databases">
        <title>Draft genome of the ectomycorrhizal ascomycete Sphaerosporella brunnea.</title>
        <authorList>
            <consortium name="DOE Joint Genome Institute"/>
            <person name="Benucci G.M."/>
            <person name="Marozzi G."/>
            <person name="Antonielli L."/>
            <person name="Sanchez S."/>
            <person name="Marco P."/>
            <person name="Wang X."/>
            <person name="Falini L.B."/>
            <person name="Barry K."/>
            <person name="Haridas S."/>
            <person name="Lipzen A."/>
            <person name="Labutti K."/>
            <person name="Grigoriev I.V."/>
            <person name="Murat C."/>
            <person name="Martin F."/>
            <person name="Albertini E."/>
            <person name="Donnini D."/>
            <person name="Bonito G."/>
        </authorList>
    </citation>
    <scope>NUCLEOTIDE SEQUENCE [LARGE SCALE GENOMIC DNA]</scope>
    <source>
        <strain evidence="2 3">Sb_GMNB300</strain>
    </source>
</reference>
<gene>
    <name evidence="2" type="ORF">FN846DRAFT_937890</name>
</gene>
<evidence type="ECO:0000313" key="2">
    <source>
        <dbReference type="EMBL" id="KAA8910783.1"/>
    </source>
</evidence>
<dbReference type="EMBL" id="VXIS01000042">
    <property type="protein sequence ID" value="KAA8910783.1"/>
    <property type="molecule type" value="Genomic_DNA"/>
</dbReference>
<dbReference type="Proteomes" id="UP000326924">
    <property type="component" value="Unassembled WGS sequence"/>
</dbReference>